<dbReference type="Proteomes" id="UP000610558">
    <property type="component" value="Unassembled WGS sequence"/>
</dbReference>
<dbReference type="RefSeq" id="WP_190766861.1">
    <property type="nucleotide sequence ID" value="NZ_JACXLD010000017.1"/>
</dbReference>
<dbReference type="GO" id="GO:0005829">
    <property type="term" value="C:cytosol"/>
    <property type="evidence" value="ECO:0007669"/>
    <property type="project" value="TreeGrafter"/>
</dbReference>
<gene>
    <name evidence="2" type="ORF">IB286_14690</name>
</gene>
<dbReference type="PANTHER" id="PTHR23025">
    <property type="entry name" value="TRIACYLGLYCEROL LIPASE"/>
    <property type="match status" value="1"/>
</dbReference>
<proteinExistence type="predicted"/>
<dbReference type="InterPro" id="IPR029058">
    <property type="entry name" value="AB_hydrolase_fold"/>
</dbReference>
<accession>A0A927C637</accession>
<dbReference type="PANTHER" id="PTHR23025:SF4">
    <property type="entry name" value="ALPHA_BETA HYDROLASE FOLD-3 DOMAIN-CONTAINING PROTEIN"/>
    <property type="match status" value="1"/>
</dbReference>
<feature type="domain" description="Alpha/beta hydrolase fold-3" evidence="1">
    <location>
        <begin position="14"/>
        <end position="173"/>
    </location>
</feature>
<dbReference type="SUPFAM" id="SSF53474">
    <property type="entry name" value="alpha/beta-Hydrolases"/>
    <property type="match status" value="1"/>
</dbReference>
<evidence type="ECO:0000259" key="1">
    <source>
        <dbReference type="Pfam" id="PF07859"/>
    </source>
</evidence>
<protein>
    <submittedName>
        <fullName evidence="2">Alpha/beta hydrolase fold domain-containing protein</fullName>
    </submittedName>
</protein>
<reference evidence="2" key="1">
    <citation type="submission" date="2020-09" db="EMBL/GenBank/DDBJ databases">
        <authorList>
            <person name="Yoon J.-W."/>
        </authorList>
    </citation>
    <scope>NUCLEOTIDE SEQUENCE</scope>
    <source>
        <strain evidence="2">KMU-158</strain>
    </source>
</reference>
<evidence type="ECO:0000313" key="3">
    <source>
        <dbReference type="Proteomes" id="UP000610558"/>
    </source>
</evidence>
<dbReference type="Pfam" id="PF07859">
    <property type="entry name" value="Abhydrolase_3"/>
    <property type="match status" value="1"/>
</dbReference>
<dbReference type="GO" id="GO:0004771">
    <property type="term" value="F:sterol ester esterase activity"/>
    <property type="evidence" value="ECO:0007669"/>
    <property type="project" value="TreeGrafter"/>
</dbReference>
<dbReference type="GO" id="GO:0004806">
    <property type="term" value="F:triacylglycerol lipase activity"/>
    <property type="evidence" value="ECO:0007669"/>
    <property type="project" value="TreeGrafter"/>
</dbReference>
<dbReference type="EMBL" id="JACXLD010000017">
    <property type="protein sequence ID" value="MBD2860246.1"/>
    <property type="molecule type" value="Genomic_DNA"/>
</dbReference>
<dbReference type="GO" id="GO:0019433">
    <property type="term" value="P:triglyceride catabolic process"/>
    <property type="evidence" value="ECO:0007669"/>
    <property type="project" value="TreeGrafter"/>
</dbReference>
<keyword evidence="3" id="KW-1185">Reference proteome</keyword>
<dbReference type="InterPro" id="IPR013094">
    <property type="entry name" value="AB_hydrolase_3"/>
</dbReference>
<dbReference type="AlphaFoldDB" id="A0A927C637"/>
<keyword evidence="2" id="KW-0378">Hydrolase</keyword>
<comment type="caution">
    <text evidence="2">The sequence shown here is derived from an EMBL/GenBank/DDBJ whole genome shotgun (WGS) entry which is preliminary data.</text>
</comment>
<dbReference type="Gene3D" id="3.40.50.1820">
    <property type="entry name" value="alpha/beta hydrolase"/>
    <property type="match status" value="1"/>
</dbReference>
<evidence type="ECO:0000313" key="2">
    <source>
        <dbReference type="EMBL" id="MBD2860246.1"/>
    </source>
</evidence>
<organism evidence="2 3">
    <name type="scientific">Spongiibacter pelagi</name>
    <dbReference type="NCBI Taxonomy" id="2760804"/>
    <lineage>
        <taxon>Bacteria</taxon>
        <taxon>Pseudomonadati</taxon>
        <taxon>Pseudomonadota</taxon>
        <taxon>Gammaproteobacteria</taxon>
        <taxon>Cellvibrionales</taxon>
        <taxon>Spongiibacteraceae</taxon>
        <taxon>Spongiibacter</taxon>
    </lineage>
</organism>
<name>A0A927C637_9GAMM</name>
<sequence length="201" mass="22234">MERRTYYRSSAELIRDALDDCEQAYSDILKLGINPHNIVLLGDSAGGNLVFGLLQRIAKRNLEMPCCVIPISPVTELSRIHGLPSRAQRRHSDPLLPISAFASLAESYLGGQDTSNPEISPLYMDCTGLPPMQFFVSDNEVLRDDTVYMAKRCHAAGVLTECHLWSTLPHAFPLFGSMFSEVGDAHDEMIAFATKHLTGII</sequence>